<proteinExistence type="predicted"/>
<reference evidence="1" key="1">
    <citation type="submission" date="2019-03" db="EMBL/GenBank/DDBJ databases">
        <authorList>
            <person name="Mank J."/>
            <person name="Almeida P."/>
        </authorList>
    </citation>
    <scope>NUCLEOTIDE SEQUENCE</scope>
    <source>
        <strain evidence="1">78183</strain>
    </source>
</reference>
<dbReference type="EMBL" id="CAADRP010001965">
    <property type="protein sequence ID" value="VFU58049.1"/>
    <property type="molecule type" value="Genomic_DNA"/>
</dbReference>
<gene>
    <name evidence="1" type="ORF">SVIM_LOCUS422182</name>
</gene>
<dbReference type="GO" id="GO:0004553">
    <property type="term" value="F:hydrolase activity, hydrolyzing O-glycosyl compounds"/>
    <property type="evidence" value="ECO:0007669"/>
    <property type="project" value="InterPro"/>
</dbReference>
<dbReference type="GO" id="GO:0005975">
    <property type="term" value="P:carbohydrate metabolic process"/>
    <property type="evidence" value="ECO:0007669"/>
    <property type="project" value="InterPro"/>
</dbReference>
<dbReference type="Gene3D" id="3.20.20.80">
    <property type="entry name" value="Glycosidases"/>
    <property type="match status" value="1"/>
</dbReference>
<evidence type="ECO:0000313" key="1">
    <source>
        <dbReference type="EMBL" id="VFU58049.1"/>
    </source>
</evidence>
<organism evidence="1">
    <name type="scientific">Salix viminalis</name>
    <name type="common">Common osier</name>
    <name type="synonym">Basket willow</name>
    <dbReference type="NCBI Taxonomy" id="40686"/>
    <lineage>
        <taxon>Eukaryota</taxon>
        <taxon>Viridiplantae</taxon>
        <taxon>Streptophyta</taxon>
        <taxon>Embryophyta</taxon>
        <taxon>Tracheophyta</taxon>
        <taxon>Spermatophyta</taxon>
        <taxon>Magnoliopsida</taxon>
        <taxon>eudicotyledons</taxon>
        <taxon>Gunneridae</taxon>
        <taxon>Pentapetalae</taxon>
        <taxon>rosids</taxon>
        <taxon>fabids</taxon>
        <taxon>Malpighiales</taxon>
        <taxon>Salicaceae</taxon>
        <taxon>Saliceae</taxon>
        <taxon>Salix</taxon>
    </lineage>
</organism>
<dbReference type="PANTHER" id="PTHR32227">
    <property type="entry name" value="GLUCAN ENDO-1,3-BETA-GLUCOSIDASE BG1-RELATED-RELATED"/>
    <property type="match status" value="1"/>
</dbReference>
<name>A0A6N2MUD3_SALVM</name>
<dbReference type="AlphaFoldDB" id="A0A6N2MUD3"/>
<accession>A0A6N2MUD3</accession>
<dbReference type="InterPro" id="IPR044965">
    <property type="entry name" value="Glyco_hydro_17_plant"/>
</dbReference>
<protein>
    <recommendedName>
        <fullName evidence="2">Glucan endo-1,3-beta-D-glucosidase</fullName>
    </recommendedName>
</protein>
<dbReference type="InterPro" id="IPR017853">
    <property type="entry name" value="GH"/>
</dbReference>
<sequence length="98" mass="10663">MVAIPNDQLAVIGDYNRAKDWVKRNVTPVGNEPFLTSYNGSFLNTTFPALRNIQNALNDAGVGDSIKATVPLNADVYSSPTDQAYPSSGRFRSDINDL</sequence>
<evidence type="ECO:0008006" key="2">
    <source>
        <dbReference type="Google" id="ProtNLM"/>
    </source>
</evidence>
<dbReference type="SUPFAM" id="SSF51445">
    <property type="entry name" value="(Trans)glycosidases"/>
    <property type="match status" value="1"/>
</dbReference>